<reference evidence="1" key="1">
    <citation type="journal article" date="2015" name="Int. J. Syst. Evol. Microbiol.">
        <title>Rhizobium oryzicola sp. nov., potential plant-growth-promoting endophytic bacteria isolated from rice roots.</title>
        <authorList>
            <person name="Zhang X.X."/>
            <person name="Gao J.S."/>
            <person name="Cao Y.H."/>
            <person name="Sheirdil R.A."/>
            <person name="Wang X.C."/>
            <person name="Zhang L."/>
        </authorList>
    </citation>
    <scope>NUCLEOTIDE SEQUENCE</scope>
    <source>
        <strain evidence="1">05753</strain>
    </source>
</reference>
<organism evidence="1 2">
    <name type="scientific">Rhizobium oryzicola</name>
    <dbReference type="NCBI Taxonomy" id="1232668"/>
    <lineage>
        <taxon>Bacteria</taxon>
        <taxon>Pseudomonadati</taxon>
        <taxon>Pseudomonadota</taxon>
        <taxon>Alphaproteobacteria</taxon>
        <taxon>Hyphomicrobiales</taxon>
        <taxon>Rhizobiaceae</taxon>
        <taxon>Rhizobium/Agrobacterium group</taxon>
        <taxon>Rhizobium</taxon>
    </lineage>
</organism>
<dbReference type="RefSeq" id="WP_302074877.1">
    <property type="nucleotide sequence ID" value="NZ_JAUKWQ010000001.1"/>
</dbReference>
<accession>A0ABT8SQH1</accession>
<evidence type="ECO:0008006" key="3">
    <source>
        <dbReference type="Google" id="ProtNLM"/>
    </source>
</evidence>
<proteinExistence type="predicted"/>
<dbReference type="SUPFAM" id="SSF53448">
    <property type="entry name" value="Nucleotide-diphospho-sugar transferases"/>
    <property type="match status" value="1"/>
</dbReference>
<evidence type="ECO:0000313" key="1">
    <source>
        <dbReference type="EMBL" id="MDO1580721.1"/>
    </source>
</evidence>
<evidence type="ECO:0000313" key="2">
    <source>
        <dbReference type="Proteomes" id="UP001169006"/>
    </source>
</evidence>
<sequence length="266" mass="29871">MIVSYYSEEAYAAHVAQPGVQAVLVKGGKWDGLYKTLTAEGIDLSAYDYIWLPDDDIDTNGEAIETIFGMAYEHGLTVCQPSLTPQSYFSHFLLIQCAAFRLRYTNYIEIMVPCLSREVLLRALPLFKNTMSGFGLDYIWCRWPESGAFRCAILDEVAVFHTRPVGKHLKAAMTGAGLSAKGEEGELKEHFGLRGRVVPVAYAAIAADGTPVTGRYRIGRKMVAYWLENLTAFRDRGEAWRKAIQILKRQYVKKVEMTILKAREPA</sequence>
<protein>
    <recommendedName>
        <fullName evidence="3">DUF707 domain-containing protein</fullName>
    </recommendedName>
</protein>
<dbReference type="Proteomes" id="UP001169006">
    <property type="component" value="Unassembled WGS sequence"/>
</dbReference>
<gene>
    <name evidence="1" type="ORF">Q2T52_01310</name>
</gene>
<reference evidence="1" key="2">
    <citation type="submission" date="2023-07" db="EMBL/GenBank/DDBJ databases">
        <authorList>
            <person name="Sun H."/>
        </authorList>
    </citation>
    <scope>NUCLEOTIDE SEQUENCE</scope>
    <source>
        <strain evidence="1">05753</strain>
    </source>
</reference>
<comment type="caution">
    <text evidence="1">The sequence shown here is derived from an EMBL/GenBank/DDBJ whole genome shotgun (WGS) entry which is preliminary data.</text>
</comment>
<dbReference type="InterPro" id="IPR029044">
    <property type="entry name" value="Nucleotide-diphossugar_trans"/>
</dbReference>
<keyword evidence="2" id="KW-1185">Reference proteome</keyword>
<name>A0ABT8SQH1_9HYPH</name>
<dbReference type="EMBL" id="JAUKWQ010000001">
    <property type="protein sequence ID" value="MDO1580721.1"/>
    <property type="molecule type" value="Genomic_DNA"/>
</dbReference>